<feature type="chain" id="PRO_5030031660" evidence="1">
    <location>
        <begin position="22"/>
        <end position="78"/>
    </location>
</feature>
<sequence>MKLAIIALASAFALSSTFALAKTARQRPSVRTYDLHRGIPLGRSGFLHPNYGNPDGATNVSAGGLMWNGRSASEWGGG</sequence>
<evidence type="ECO:0000313" key="3">
    <source>
        <dbReference type="Proteomes" id="UP000183208"/>
    </source>
</evidence>
<gene>
    <name evidence="2" type="ORF">SAMN05444171_3639</name>
</gene>
<evidence type="ECO:0000313" key="2">
    <source>
        <dbReference type="EMBL" id="SED26857.1"/>
    </source>
</evidence>
<accession>A0A1M6ZJA7</accession>
<reference evidence="2 3" key="1">
    <citation type="submission" date="2016-10" db="EMBL/GenBank/DDBJ databases">
        <authorList>
            <person name="de Groot N.N."/>
        </authorList>
    </citation>
    <scope>NUCLEOTIDE SEQUENCE [LARGE SCALE GENOMIC DNA]</scope>
    <source>
        <strain evidence="2 3">GAS522</strain>
    </source>
</reference>
<dbReference type="AlphaFoldDB" id="A0A1M6ZJA7"/>
<evidence type="ECO:0000256" key="1">
    <source>
        <dbReference type="SAM" id="SignalP"/>
    </source>
</evidence>
<protein>
    <submittedName>
        <fullName evidence="2">Uncharacterized protein</fullName>
    </submittedName>
</protein>
<name>A0A1M6ZJA7_9BRAD</name>
<keyword evidence="1" id="KW-0732">Signal</keyword>
<feature type="signal peptide" evidence="1">
    <location>
        <begin position="1"/>
        <end position="21"/>
    </location>
</feature>
<organism evidence="2 3">
    <name type="scientific">Bradyrhizobium lablabi</name>
    <dbReference type="NCBI Taxonomy" id="722472"/>
    <lineage>
        <taxon>Bacteria</taxon>
        <taxon>Pseudomonadati</taxon>
        <taxon>Pseudomonadota</taxon>
        <taxon>Alphaproteobacteria</taxon>
        <taxon>Hyphomicrobiales</taxon>
        <taxon>Nitrobacteraceae</taxon>
        <taxon>Bradyrhizobium</taxon>
    </lineage>
</organism>
<dbReference type="Proteomes" id="UP000183208">
    <property type="component" value="Unassembled WGS sequence"/>
</dbReference>
<proteinExistence type="predicted"/>
<dbReference type="EMBL" id="FNTI01000001">
    <property type="protein sequence ID" value="SED26857.1"/>
    <property type="molecule type" value="Genomic_DNA"/>
</dbReference>